<name>D7M7K8_ARALL</name>
<accession>D7M7K8</accession>
<protein>
    <submittedName>
        <fullName evidence="2">Predicted protein</fullName>
    </submittedName>
</protein>
<evidence type="ECO:0000313" key="3">
    <source>
        <dbReference type="Proteomes" id="UP000008694"/>
    </source>
</evidence>
<dbReference type="AlphaFoldDB" id="D7M7K8"/>
<evidence type="ECO:0000313" key="2">
    <source>
        <dbReference type="EMBL" id="EFH48603.1"/>
    </source>
</evidence>
<proteinExistence type="predicted"/>
<dbReference type="Gramene" id="fgenesh1_pg.C_scaffold_6002462">
    <property type="protein sequence ID" value="fgenesh1_pg.C_scaffold_6002462"/>
    <property type="gene ID" value="fgenesh1_pg.C_scaffold_6002462"/>
</dbReference>
<feature type="domain" description="Zinc knuckle CX2CX4HX4C" evidence="1">
    <location>
        <begin position="3"/>
        <end position="35"/>
    </location>
</feature>
<dbReference type="HOGENOM" id="CLU_076455_0_0_1"/>
<dbReference type="Proteomes" id="UP000008694">
    <property type="component" value="Unassembled WGS sequence"/>
</dbReference>
<gene>
    <name evidence="2" type="ORF">ARALYDRAFT_351869</name>
</gene>
<dbReference type="Pfam" id="PF14392">
    <property type="entry name" value="zf-CCHC_4"/>
    <property type="match status" value="1"/>
</dbReference>
<organism evidence="3">
    <name type="scientific">Arabidopsis lyrata subsp. lyrata</name>
    <name type="common">Lyre-leaved rock-cress</name>
    <dbReference type="NCBI Taxonomy" id="81972"/>
    <lineage>
        <taxon>Eukaryota</taxon>
        <taxon>Viridiplantae</taxon>
        <taxon>Streptophyta</taxon>
        <taxon>Embryophyta</taxon>
        <taxon>Tracheophyta</taxon>
        <taxon>Spermatophyta</taxon>
        <taxon>Magnoliopsida</taxon>
        <taxon>eudicotyledons</taxon>
        <taxon>Gunneridae</taxon>
        <taxon>Pentapetalae</taxon>
        <taxon>rosids</taxon>
        <taxon>malvids</taxon>
        <taxon>Brassicales</taxon>
        <taxon>Brassicaceae</taxon>
        <taxon>Camelineae</taxon>
        <taxon>Arabidopsis</taxon>
    </lineage>
</organism>
<dbReference type="EMBL" id="GL348718">
    <property type="protein sequence ID" value="EFH48603.1"/>
    <property type="molecule type" value="Genomic_DNA"/>
</dbReference>
<dbReference type="InterPro" id="IPR025836">
    <property type="entry name" value="Zn_knuckle_CX2CX4HX4C"/>
</dbReference>
<sequence length="316" mass="35091">MVVPFDTGDEVVVSLEYEKLANFCNHCSRLTHDMGSSPDLQKKVGSRSYEEYGDRRGVSRQQHITKQMYQGQEGGWEKPRKPAAKRALEFSGEESRGGFHNQMEALNWGQKKSFPGTWAESSEAKRNGIPKVGFSVTQHQAQSTGNARNAAGLAWLKPLYQPKSVSKETQVTLKDIGSPKIPELNEVQSALAMEDVPEMQVKNLKAGLQLSESNDDLLEDGEYQVGEDSDVQATNEDIIEEQGKESPTENKSVLKGNIQASNLFHADIEYVSQGMKGINLKSIKNQKSRDVNTLGSKGITGKDCWLRLCLLNLQMK</sequence>
<evidence type="ECO:0000259" key="1">
    <source>
        <dbReference type="Pfam" id="PF14392"/>
    </source>
</evidence>
<keyword evidence="3" id="KW-1185">Reference proteome</keyword>
<reference evidence="3" key="1">
    <citation type="journal article" date="2011" name="Nat. Genet.">
        <title>The Arabidopsis lyrata genome sequence and the basis of rapid genome size change.</title>
        <authorList>
            <person name="Hu T.T."/>
            <person name="Pattyn P."/>
            <person name="Bakker E.G."/>
            <person name="Cao J."/>
            <person name="Cheng J.-F."/>
            <person name="Clark R.M."/>
            <person name="Fahlgren N."/>
            <person name="Fawcett J.A."/>
            <person name="Grimwood J."/>
            <person name="Gundlach H."/>
            <person name="Haberer G."/>
            <person name="Hollister J.D."/>
            <person name="Ossowski S."/>
            <person name="Ottilar R.P."/>
            <person name="Salamov A.A."/>
            <person name="Schneeberger K."/>
            <person name="Spannagl M."/>
            <person name="Wang X."/>
            <person name="Yang L."/>
            <person name="Nasrallah M.E."/>
            <person name="Bergelson J."/>
            <person name="Carrington J.C."/>
            <person name="Gaut B.S."/>
            <person name="Schmutz J."/>
            <person name="Mayer K.F.X."/>
            <person name="Van de Peer Y."/>
            <person name="Grigoriev I.V."/>
            <person name="Nordborg M."/>
            <person name="Weigel D."/>
            <person name="Guo Y.-L."/>
        </authorList>
    </citation>
    <scope>NUCLEOTIDE SEQUENCE [LARGE SCALE GENOMIC DNA]</scope>
    <source>
        <strain evidence="3">cv. MN47</strain>
    </source>
</reference>